<dbReference type="RefSeq" id="XP_013426209.1">
    <property type="nucleotide sequence ID" value="XM_013570755.1"/>
</dbReference>
<accession>A0A074XB98</accession>
<proteinExistence type="predicted"/>
<keyword evidence="2" id="KW-1185">Reference proteome</keyword>
<organism evidence="1 2">
    <name type="scientific">Aureobasidium namibiae CBS 147.97</name>
    <dbReference type="NCBI Taxonomy" id="1043004"/>
    <lineage>
        <taxon>Eukaryota</taxon>
        <taxon>Fungi</taxon>
        <taxon>Dikarya</taxon>
        <taxon>Ascomycota</taxon>
        <taxon>Pezizomycotina</taxon>
        <taxon>Dothideomycetes</taxon>
        <taxon>Dothideomycetidae</taxon>
        <taxon>Dothideales</taxon>
        <taxon>Saccotheciaceae</taxon>
        <taxon>Aureobasidium</taxon>
    </lineage>
</organism>
<reference evidence="1 2" key="1">
    <citation type="journal article" date="2014" name="BMC Genomics">
        <title>Genome sequencing of four Aureobasidium pullulans varieties: biotechnological potential, stress tolerance, and description of new species.</title>
        <authorList>
            <person name="Gostin Ar C."/>
            <person name="Ohm R.A."/>
            <person name="Kogej T."/>
            <person name="Sonjak S."/>
            <person name="Turk M."/>
            <person name="Zajc J."/>
            <person name="Zalar P."/>
            <person name="Grube M."/>
            <person name="Sun H."/>
            <person name="Han J."/>
            <person name="Sharma A."/>
            <person name="Chiniquy J."/>
            <person name="Ngan C.Y."/>
            <person name="Lipzen A."/>
            <person name="Barry K."/>
            <person name="Grigoriev I.V."/>
            <person name="Gunde-Cimerman N."/>
        </authorList>
    </citation>
    <scope>NUCLEOTIDE SEQUENCE [LARGE SCALE GENOMIC DNA]</scope>
    <source>
        <strain evidence="1 2">CBS 147.97</strain>
    </source>
</reference>
<dbReference type="GeneID" id="25411081"/>
<dbReference type="PANTHER" id="PTHR36847:SF1">
    <property type="entry name" value="AMIDOLIGASE ENZYME"/>
    <property type="match status" value="1"/>
</dbReference>
<gene>
    <name evidence="1" type="ORF">M436DRAFT_49513</name>
</gene>
<evidence type="ECO:0000313" key="2">
    <source>
        <dbReference type="Proteomes" id="UP000027730"/>
    </source>
</evidence>
<dbReference type="InterPro" id="IPR022025">
    <property type="entry name" value="Amidoligase_2"/>
</dbReference>
<sequence>MSATTTTSGKSTFGVELEFLAVVDDNWHCAPHQAIHEVLREPVSVPCPFNCEEGEHILRLPIDDRPPSFWEFNQNKNPYNTWVVGRDCSVKLNADERQLLPDSHLISDIEIPSRILDFKNPSPCPHGQAYPCNGAPVMWAWQNEISSIIDTLKQKCNRPGWRVFVNGTCGLHVHIGREKFGFNLDTTKNVMAMFTAFERCFDAILPVDRICGYENDHAPLPSLQLTPSARSSTVPWTESPGIKYSLPHSARQYEHLGHDLMNTYESADFLTWNTLVRNPNIPYWLHLLYNTESIMALGEYSTSHISWVNLQHMVYRDSKPTIEIRLHPGSLEADEIISWIDFLCNLFFYAESTPTDSVSATLNANYANPDYTILDICRLVNASPATIAHYTSFLSGTYHTTFASNTLSSQPPDVVTPLHTSVLSTCSNQHSLPAISSRILSKLISGRYGQFPTSFLNSVLPANVTAGANADAWWLNDIMDAQGQESWDQECHRAVSRAVARKNGVPGHELDNIF</sequence>
<dbReference type="Proteomes" id="UP000027730">
    <property type="component" value="Unassembled WGS sequence"/>
</dbReference>
<dbReference type="AlphaFoldDB" id="A0A074XB98"/>
<protein>
    <recommendedName>
        <fullName evidence="3">Amidoligase enzyme</fullName>
    </recommendedName>
</protein>
<dbReference type="HOGENOM" id="CLU_508959_0_0_1"/>
<dbReference type="OrthoDB" id="412402at2759"/>
<name>A0A074XB98_9PEZI</name>
<evidence type="ECO:0000313" key="1">
    <source>
        <dbReference type="EMBL" id="KEQ71916.1"/>
    </source>
</evidence>
<dbReference type="EMBL" id="KL584712">
    <property type="protein sequence ID" value="KEQ71916.1"/>
    <property type="molecule type" value="Genomic_DNA"/>
</dbReference>
<evidence type="ECO:0008006" key="3">
    <source>
        <dbReference type="Google" id="ProtNLM"/>
    </source>
</evidence>
<dbReference type="PANTHER" id="PTHR36847">
    <property type="entry name" value="AMIDOLIGASE ENZYME"/>
    <property type="match status" value="1"/>
</dbReference>
<dbReference type="Pfam" id="PF12224">
    <property type="entry name" value="Amidoligase_2"/>
    <property type="match status" value="1"/>
</dbReference>
<dbReference type="STRING" id="1043004.A0A074XB98"/>